<dbReference type="PROSITE" id="PS50994">
    <property type="entry name" value="INTEGRASE"/>
    <property type="match status" value="1"/>
</dbReference>
<protein>
    <recommendedName>
        <fullName evidence="1">Integrase catalytic domain-containing protein</fullName>
    </recommendedName>
</protein>
<feature type="domain" description="Integrase catalytic" evidence="1">
    <location>
        <begin position="264"/>
        <end position="497"/>
    </location>
</feature>
<dbReference type="PANTHER" id="PTHR35004:SF6">
    <property type="entry name" value="TRANSPOSASE"/>
    <property type="match status" value="1"/>
</dbReference>
<dbReference type="EMBL" id="JLXW01000010">
    <property type="protein sequence ID" value="KBZ61235.1"/>
    <property type="molecule type" value="Genomic_DNA"/>
</dbReference>
<dbReference type="InterPro" id="IPR012337">
    <property type="entry name" value="RNaseH-like_sf"/>
</dbReference>
<dbReference type="RefSeq" id="WP_044486633.1">
    <property type="nucleotide sequence ID" value="NZ_KK328284.1"/>
</dbReference>
<comment type="caution">
    <text evidence="2">The sequence shown here is derived from an EMBL/GenBank/DDBJ whole genome shotgun (WGS) entry which is preliminary data.</text>
</comment>
<dbReference type="HOGENOM" id="CLU_013110_1_0_11"/>
<dbReference type="PANTHER" id="PTHR35004">
    <property type="entry name" value="TRANSPOSASE RV3428C-RELATED"/>
    <property type="match status" value="1"/>
</dbReference>
<dbReference type="SUPFAM" id="SSF53098">
    <property type="entry name" value="Ribonuclease H-like"/>
    <property type="match status" value="1"/>
</dbReference>
<dbReference type="GO" id="GO:0003676">
    <property type="term" value="F:nucleic acid binding"/>
    <property type="evidence" value="ECO:0007669"/>
    <property type="project" value="InterPro"/>
</dbReference>
<gene>
    <name evidence="2" type="ORF">K875_04186</name>
</gene>
<reference evidence="2 3" key="1">
    <citation type="submission" date="2014-04" db="EMBL/GenBank/DDBJ databases">
        <title>The Genome Sequence of Mycobacterium tuberculosis TKK-01-0051.</title>
        <authorList>
            <consortium name="The Broad Institute Genomics Platform"/>
            <consortium name="The Broad Institute Genome Sequencing Center for Infectious Disease"/>
            <person name="Earl A.M."/>
            <person name="Cohen K."/>
            <person name="Pym A."/>
            <person name="Bishai W."/>
            <person name="Maharaj K."/>
            <person name="Desjardins C."/>
            <person name="Abeel T."/>
            <person name="Young S."/>
            <person name="Zeng Q."/>
            <person name="Gargeya S."/>
            <person name="Abouelleil A."/>
            <person name="Alvarado L."/>
            <person name="Chapman S.B."/>
            <person name="Gainer-Dewar J."/>
            <person name="Goldberg J."/>
            <person name="Griggs A."/>
            <person name="Gujja S."/>
            <person name="Hansen M."/>
            <person name="Howarth C."/>
            <person name="Imamovic A."/>
            <person name="Larimer J."/>
            <person name="Murphy C."/>
            <person name="Naylor J."/>
            <person name="Pearson M."/>
            <person name="Poon T.W."/>
            <person name="Priest M."/>
            <person name="Roberts A."/>
            <person name="Saif S."/>
            <person name="Shea T."/>
            <person name="Sykes S."/>
            <person name="Wortman J."/>
            <person name="Nusbaum C."/>
            <person name="Birren B."/>
        </authorList>
    </citation>
    <scope>NUCLEOTIDE SEQUENCE [LARGE SCALE GENOMIC DNA]</scope>
    <source>
        <strain evidence="2 3">TKK-01-0051</strain>
    </source>
</reference>
<proteinExistence type="predicted"/>
<evidence type="ECO:0000313" key="3">
    <source>
        <dbReference type="Proteomes" id="UP000025947"/>
    </source>
</evidence>
<evidence type="ECO:0000259" key="1">
    <source>
        <dbReference type="PROSITE" id="PS50994"/>
    </source>
</evidence>
<evidence type="ECO:0000313" key="2">
    <source>
        <dbReference type="EMBL" id="KBZ61235.1"/>
    </source>
</evidence>
<accession>A0A051TWN4</accession>
<sequence length="709" mass="79622">MRHAGVRIGVGTRFTYDGEIVEVVEIHPVAGVPEVIARELRSQSVRRFALDELMFSDRSRLLSEDLVVEVPEAGGDIASVKWSAVPESARSQARERAAHVREALTGYRSGCAPTALPGEPRRRYRVELSKQERMAAKAKELGIGMRTVERWVSRYEAEGEVGLLSAKATQPALGSKAFELFEHAALDVMREHTDMSRPTGGYVIAHAAARLAATYGAGVVRLPSQATAYRILDKLDRLYPLFSNSTKRNRDIAARPVLPYGKMHPARPGEYLLMDTTPLDVFAMDPNTLRWVAVDLTVAMDWYSRCITGLRLTPVSTKAIDAASVLYQCFRPMPAGRDWPAKAVWPPHGVPRSVLVEQQVVDPQSVFAATPAIVPETVVVDHGKIYVGEHLTSACRQMGISIQPARVRIGHDKGPVERFFRTIREGFLQELPGYKGPDLYSRGLAPEQDAIFFIDELEAYLREWVATVYHLRDHDGIGEPGLWALGMSPSQMFEHGIARAGYIEAPRDPCLAYQFLRVEWRTIQHYGFEIDHRFYRGPGLIGYKPREKSPYKGRKGHWPVHVDPDDVRQVYFFDIKNTREWHALRWTEADACDGPMNEDGLKYARKLAAAKYRHFDDKLALTELLERRKLSQGHTVAELRAALRLSRQESTLGIDVHTAVSVPESPPAGRVLNTPEPSQADDETTFVDELDEDVIVDDGHFYDEVLEDV</sequence>
<dbReference type="AlphaFoldDB" id="A0A051TWN4"/>
<dbReference type="InterPro" id="IPR036397">
    <property type="entry name" value="RNaseH_sf"/>
</dbReference>
<dbReference type="GO" id="GO:0015074">
    <property type="term" value="P:DNA integration"/>
    <property type="evidence" value="ECO:0007669"/>
    <property type="project" value="InterPro"/>
</dbReference>
<dbReference type="Proteomes" id="UP000025947">
    <property type="component" value="Unassembled WGS sequence"/>
</dbReference>
<dbReference type="Gene3D" id="3.30.420.10">
    <property type="entry name" value="Ribonuclease H-like superfamily/Ribonuclease H"/>
    <property type="match status" value="1"/>
</dbReference>
<name>A0A051TWN4_9MYCO</name>
<dbReference type="PATRIC" id="fig|1324261.3.peg.4229"/>
<keyword evidence="3" id="KW-1185">Reference proteome</keyword>
<organism evidence="2 3">
    <name type="scientific">Mycobacterium [tuberculosis] TKK-01-0051</name>
    <dbReference type="NCBI Taxonomy" id="1324261"/>
    <lineage>
        <taxon>Bacteria</taxon>
        <taxon>Bacillati</taxon>
        <taxon>Actinomycetota</taxon>
        <taxon>Actinomycetes</taxon>
        <taxon>Mycobacteriales</taxon>
        <taxon>Mycobacteriaceae</taxon>
        <taxon>Mycobacterium</taxon>
        <taxon>Mycobacterium avium complex (MAC)</taxon>
    </lineage>
</organism>
<dbReference type="InterPro" id="IPR001584">
    <property type="entry name" value="Integrase_cat-core"/>
</dbReference>